<keyword evidence="2" id="KW-0645">Protease</keyword>
<dbReference type="PANTHER" id="PTHR36844:SF1">
    <property type="entry name" value="PROTEASE PRSW"/>
    <property type="match status" value="1"/>
</dbReference>
<keyword evidence="3" id="KW-1185">Reference proteome</keyword>
<dbReference type="Proteomes" id="UP001595955">
    <property type="component" value="Unassembled WGS sequence"/>
</dbReference>
<keyword evidence="2" id="KW-0378">Hydrolase</keyword>
<keyword evidence="2" id="KW-0482">Metalloprotease</keyword>
<dbReference type="Pfam" id="PF13367">
    <property type="entry name" value="PrsW-protease"/>
    <property type="match status" value="1"/>
</dbReference>
<dbReference type="RefSeq" id="WP_122824166.1">
    <property type="nucleotide sequence ID" value="NZ_CP033325.1"/>
</dbReference>
<accession>A0ABV9DCH1</accession>
<keyword evidence="1" id="KW-0812">Transmembrane</keyword>
<feature type="transmembrane region" description="Helical" evidence="1">
    <location>
        <begin position="117"/>
        <end position="147"/>
    </location>
</feature>
<reference evidence="3" key="1">
    <citation type="journal article" date="2019" name="Int. J. Syst. Evol. Microbiol.">
        <title>The Global Catalogue of Microorganisms (GCM) 10K type strain sequencing project: providing services to taxonomists for standard genome sequencing and annotation.</title>
        <authorList>
            <consortium name="The Broad Institute Genomics Platform"/>
            <consortium name="The Broad Institute Genome Sequencing Center for Infectious Disease"/>
            <person name="Wu L."/>
            <person name="Ma J."/>
        </authorList>
    </citation>
    <scope>NUCLEOTIDE SEQUENCE [LARGE SCALE GENOMIC DNA]</scope>
    <source>
        <strain evidence="3">JCM 3369</strain>
    </source>
</reference>
<sequence>MSSLGPGRSPEPYAPSQYGYAAPTYTEVRPTAPWGTSGPPVPATPLWAAPRNRRSWSVGGAIVLVVLGIITLVSVGTIAQTTGIDGALVGSAVALIPLVGVLLGIRWVDRWEPEPRFALLFALLWGAGVSTLVSLIINTAAAMALYANTGDVTAAETTAAVVVAPLVEETAKGLGVLVLLWTRRRYFDGPVDGIVYAATVAAGFAFVENILYFGRSLDFLPAVFAMRGVMSPFAHVLFTAAIGVALGLAARSRWRGAWIVAFPVGWVVAVALHAWWNGSASTENFLPLYIVFQVPLFIGVVLLVLWLRRQERKVLTARLAEYGRAGWFTPGELSMLTSFSARRQAQSWAKTLGGTAGSAMRSFQRSATRLAFARQQAASGRAGVRLAEDERALLQRITADRQEFLGAAAVRGR</sequence>
<dbReference type="InterPro" id="IPR026898">
    <property type="entry name" value="PrsW"/>
</dbReference>
<keyword evidence="1" id="KW-0472">Membrane</keyword>
<evidence type="ECO:0000256" key="1">
    <source>
        <dbReference type="SAM" id="Phobius"/>
    </source>
</evidence>
<name>A0ABV9DCH1_9MICO</name>
<keyword evidence="1" id="KW-1133">Transmembrane helix</keyword>
<organism evidence="2 3">
    <name type="scientific">Georgenia faecalis</name>
    <dbReference type="NCBI Taxonomy" id="2483799"/>
    <lineage>
        <taxon>Bacteria</taxon>
        <taxon>Bacillati</taxon>
        <taxon>Actinomycetota</taxon>
        <taxon>Actinomycetes</taxon>
        <taxon>Micrococcales</taxon>
        <taxon>Bogoriellaceae</taxon>
        <taxon>Georgenia</taxon>
    </lineage>
</organism>
<dbReference type="GO" id="GO:0008237">
    <property type="term" value="F:metallopeptidase activity"/>
    <property type="evidence" value="ECO:0007669"/>
    <property type="project" value="UniProtKB-KW"/>
</dbReference>
<proteinExistence type="predicted"/>
<gene>
    <name evidence="2" type="ORF">ACFO3F_14620</name>
</gene>
<feature type="transmembrane region" description="Helical" evidence="1">
    <location>
        <begin position="56"/>
        <end position="80"/>
    </location>
</feature>
<feature type="transmembrane region" description="Helical" evidence="1">
    <location>
        <begin position="257"/>
        <end position="276"/>
    </location>
</feature>
<dbReference type="PANTHER" id="PTHR36844">
    <property type="entry name" value="PROTEASE PRSW"/>
    <property type="match status" value="1"/>
</dbReference>
<dbReference type="EMBL" id="JBHSGF010000013">
    <property type="protein sequence ID" value="MFC4556484.1"/>
    <property type="molecule type" value="Genomic_DNA"/>
</dbReference>
<evidence type="ECO:0000313" key="3">
    <source>
        <dbReference type="Proteomes" id="UP001595955"/>
    </source>
</evidence>
<protein>
    <submittedName>
        <fullName evidence="2">PrsW family intramembrane metalloprotease</fullName>
    </submittedName>
</protein>
<feature type="transmembrane region" description="Helical" evidence="1">
    <location>
        <begin position="288"/>
        <end position="307"/>
    </location>
</feature>
<feature type="transmembrane region" description="Helical" evidence="1">
    <location>
        <begin position="86"/>
        <end position="105"/>
    </location>
</feature>
<feature type="transmembrane region" description="Helical" evidence="1">
    <location>
        <begin position="159"/>
        <end position="181"/>
    </location>
</feature>
<evidence type="ECO:0000313" key="2">
    <source>
        <dbReference type="EMBL" id="MFC4556484.1"/>
    </source>
</evidence>
<feature type="transmembrane region" description="Helical" evidence="1">
    <location>
        <begin position="193"/>
        <end position="213"/>
    </location>
</feature>
<comment type="caution">
    <text evidence="2">The sequence shown here is derived from an EMBL/GenBank/DDBJ whole genome shotgun (WGS) entry which is preliminary data.</text>
</comment>
<feature type="transmembrane region" description="Helical" evidence="1">
    <location>
        <begin position="233"/>
        <end position="250"/>
    </location>
</feature>